<evidence type="ECO:0000256" key="2">
    <source>
        <dbReference type="ARBA" id="ARBA00004922"/>
    </source>
</evidence>
<keyword evidence="10 14" id="KW-1133">Transmembrane helix</keyword>
<evidence type="ECO:0000256" key="10">
    <source>
        <dbReference type="ARBA" id="ARBA00022989"/>
    </source>
</evidence>
<dbReference type="STRING" id="133385.A0A2T9YZZ8"/>
<protein>
    <recommendedName>
        <fullName evidence="4 14">Dolichyl-phosphate-mannose--protein mannosyltransferase</fullName>
        <ecNumber evidence="4 14">2.4.1.109</ecNumber>
    </recommendedName>
</protein>
<comment type="function">
    <text evidence="14">Transfers mannose from Dol-P-mannose to Ser or Thr residues on proteins.</text>
</comment>
<evidence type="ECO:0000313" key="18">
    <source>
        <dbReference type="Proteomes" id="UP000245383"/>
    </source>
</evidence>
<keyword evidence="5 14" id="KW-0328">Glycosyltransferase</keyword>
<dbReference type="UniPathway" id="UPA00378"/>
<dbReference type="EMBL" id="MBFR01000006">
    <property type="protein sequence ID" value="PVU97866.1"/>
    <property type="molecule type" value="Genomic_DNA"/>
</dbReference>
<keyword evidence="18" id="KW-1185">Reference proteome</keyword>
<evidence type="ECO:0000256" key="15">
    <source>
        <dbReference type="SAM" id="MobiDB-lite"/>
    </source>
</evidence>
<reference evidence="17 18" key="1">
    <citation type="journal article" date="2018" name="MBio">
        <title>Comparative Genomics Reveals the Core Gene Toolbox for the Fungus-Insect Symbiosis.</title>
        <authorList>
            <person name="Wang Y."/>
            <person name="Stata M."/>
            <person name="Wang W."/>
            <person name="Stajich J.E."/>
            <person name="White M.M."/>
            <person name="Moncalvo J.M."/>
        </authorList>
    </citation>
    <scope>NUCLEOTIDE SEQUENCE [LARGE SCALE GENOMIC DNA]</scope>
    <source>
        <strain evidence="17 18">SWE-8-4</strain>
    </source>
</reference>
<organism evidence="17 18">
    <name type="scientific">Smittium simulii</name>
    <dbReference type="NCBI Taxonomy" id="133385"/>
    <lineage>
        <taxon>Eukaryota</taxon>
        <taxon>Fungi</taxon>
        <taxon>Fungi incertae sedis</taxon>
        <taxon>Zoopagomycota</taxon>
        <taxon>Kickxellomycotina</taxon>
        <taxon>Harpellomycetes</taxon>
        <taxon>Harpellales</taxon>
        <taxon>Legeriomycetaceae</taxon>
        <taxon>Smittium</taxon>
    </lineage>
</organism>
<feature type="domain" description="MIR" evidence="16">
    <location>
        <begin position="352"/>
        <end position="405"/>
    </location>
</feature>
<dbReference type="AlphaFoldDB" id="A0A2T9YZZ8"/>
<keyword evidence="7 14" id="KW-0812">Transmembrane</keyword>
<evidence type="ECO:0000256" key="3">
    <source>
        <dbReference type="ARBA" id="ARBA00007222"/>
    </source>
</evidence>
<evidence type="ECO:0000259" key="16">
    <source>
        <dbReference type="PROSITE" id="PS50919"/>
    </source>
</evidence>
<feature type="transmembrane region" description="Helical" evidence="14">
    <location>
        <begin position="247"/>
        <end position="276"/>
    </location>
</feature>
<dbReference type="PANTHER" id="PTHR10050:SF46">
    <property type="entry name" value="PROTEIN O-MANNOSYL-TRANSFERASE 2"/>
    <property type="match status" value="1"/>
</dbReference>
<evidence type="ECO:0000256" key="11">
    <source>
        <dbReference type="ARBA" id="ARBA00023136"/>
    </source>
</evidence>
<dbReference type="InterPro" id="IPR027005">
    <property type="entry name" value="PMT-like"/>
</dbReference>
<dbReference type="Pfam" id="PF16192">
    <property type="entry name" value="PMT_4TMC"/>
    <property type="match status" value="1"/>
</dbReference>
<evidence type="ECO:0000313" key="17">
    <source>
        <dbReference type="EMBL" id="PVU97866.1"/>
    </source>
</evidence>
<feature type="transmembrane region" description="Helical" evidence="14">
    <location>
        <begin position="622"/>
        <end position="640"/>
    </location>
</feature>
<feature type="transmembrane region" description="Helical" evidence="14">
    <location>
        <begin position="660"/>
        <end position="680"/>
    </location>
</feature>
<evidence type="ECO:0000256" key="8">
    <source>
        <dbReference type="ARBA" id="ARBA00022737"/>
    </source>
</evidence>
<evidence type="ECO:0000256" key="4">
    <source>
        <dbReference type="ARBA" id="ARBA00012839"/>
    </source>
</evidence>
<comment type="pathway">
    <text evidence="2 14">Protein modification; protein glycosylation.</text>
</comment>
<feature type="domain" description="MIR" evidence="16">
    <location>
        <begin position="484"/>
        <end position="544"/>
    </location>
</feature>
<feature type="transmembrane region" description="Helical" evidence="14">
    <location>
        <begin position="162"/>
        <end position="181"/>
    </location>
</feature>
<dbReference type="InterPro" id="IPR016093">
    <property type="entry name" value="MIR_motif"/>
</dbReference>
<accession>A0A2T9YZZ8</accession>
<evidence type="ECO:0000256" key="1">
    <source>
        <dbReference type="ARBA" id="ARBA00004477"/>
    </source>
</evidence>
<evidence type="ECO:0000256" key="13">
    <source>
        <dbReference type="ARBA" id="ARBA00045102"/>
    </source>
</evidence>
<feature type="transmembrane region" description="Helical" evidence="14">
    <location>
        <begin position="687"/>
        <end position="703"/>
    </location>
</feature>
<comment type="catalytic activity">
    <reaction evidence="12 14">
        <text>a di-trans,poly-cis-dolichyl beta-D-mannosyl phosphate + L-threonyl-[protein] = 3-O-(alpha-D-mannosyl)-L-threonyl-[protein] + a di-trans,poly-cis-dolichyl phosphate + H(+)</text>
        <dbReference type="Rhea" id="RHEA:53396"/>
        <dbReference type="Rhea" id="RHEA-COMP:11060"/>
        <dbReference type="Rhea" id="RHEA-COMP:13547"/>
        <dbReference type="Rhea" id="RHEA-COMP:19498"/>
        <dbReference type="Rhea" id="RHEA-COMP:19501"/>
        <dbReference type="ChEBI" id="CHEBI:15378"/>
        <dbReference type="ChEBI" id="CHEBI:30013"/>
        <dbReference type="ChEBI" id="CHEBI:57683"/>
        <dbReference type="ChEBI" id="CHEBI:58211"/>
        <dbReference type="ChEBI" id="CHEBI:137323"/>
        <dbReference type="EC" id="2.4.1.109"/>
    </reaction>
</comment>
<gene>
    <name evidence="17" type="ORF">BB561_000294</name>
</gene>
<dbReference type="SUPFAM" id="SSF82109">
    <property type="entry name" value="MIR domain"/>
    <property type="match status" value="1"/>
</dbReference>
<evidence type="ECO:0000256" key="9">
    <source>
        <dbReference type="ARBA" id="ARBA00022824"/>
    </source>
</evidence>
<evidence type="ECO:0000256" key="14">
    <source>
        <dbReference type="RuleBase" id="RU367007"/>
    </source>
</evidence>
<keyword evidence="11 14" id="KW-0472">Membrane</keyword>
<comment type="caution">
    <text evidence="17">The sequence shown here is derived from an EMBL/GenBank/DDBJ whole genome shotgun (WGS) entry which is preliminary data.</text>
</comment>
<feature type="transmembrane region" description="Helical" evidence="14">
    <location>
        <begin position="296"/>
        <end position="317"/>
    </location>
</feature>
<comment type="catalytic activity">
    <reaction evidence="13 14">
        <text>a di-trans,poly-cis-dolichyl beta-D-mannosyl phosphate + L-seryl-[protein] = 3-O-(alpha-D-mannosyl)-L-seryl-[protein] + a di-trans,poly-cis-dolichyl phosphate + H(+)</text>
        <dbReference type="Rhea" id="RHEA:17377"/>
        <dbReference type="Rhea" id="RHEA-COMP:9863"/>
        <dbReference type="Rhea" id="RHEA-COMP:13546"/>
        <dbReference type="Rhea" id="RHEA-COMP:19498"/>
        <dbReference type="Rhea" id="RHEA-COMP:19501"/>
        <dbReference type="ChEBI" id="CHEBI:15378"/>
        <dbReference type="ChEBI" id="CHEBI:29999"/>
        <dbReference type="ChEBI" id="CHEBI:57683"/>
        <dbReference type="ChEBI" id="CHEBI:58211"/>
        <dbReference type="ChEBI" id="CHEBI:137321"/>
        <dbReference type="EC" id="2.4.1.109"/>
    </reaction>
</comment>
<dbReference type="GO" id="GO:0004169">
    <property type="term" value="F:dolichyl-phosphate-mannose-protein mannosyltransferase activity"/>
    <property type="evidence" value="ECO:0007669"/>
    <property type="project" value="UniProtKB-UniRule"/>
</dbReference>
<dbReference type="PROSITE" id="PS50919">
    <property type="entry name" value="MIR"/>
    <property type="match status" value="2"/>
</dbReference>
<dbReference type="SMART" id="SM00472">
    <property type="entry name" value="MIR"/>
    <property type="match status" value="3"/>
</dbReference>
<feature type="transmembrane region" description="Helical" evidence="14">
    <location>
        <begin position="723"/>
        <end position="745"/>
    </location>
</feature>
<dbReference type="OrthoDB" id="292747at2759"/>
<dbReference type="PANTHER" id="PTHR10050">
    <property type="entry name" value="DOLICHYL-PHOSPHATE-MANNOSE--PROTEIN MANNOSYLTRANSFERASE"/>
    <property type="match status" value="1"/>
</dbReference>
<evidence type="ECO:0000256" key="5">
    <source>
        <dbReference type="ARBA" id="ARBA00022676"/>
    </source>
</evidence>
<keyword evidence="9 14" id="KW-0256">Endoplasmic reticulum</keyword>
<comment type="similarity">
    <text evidence="3 14">Belongs to the glycosyltransferase 39 family.</text>
</comment>
<dbReference type="GO" id="GO:0005789">
    <property type="term" value="C:endoplasmic reticulum membrane"/>
    <property type="evidence" value="ECO:0007669"/>
    <property type="project" value="UniProtKB-SubCell"/>
</dbReference>
<dbReference type="EC" id="2.4.1.109" evidence="4 14"/>
<feature type="transmembrane region" description="Helical" evidence="14">
    <location>
        <begin position="218"/>
        <end position="235"/>
    </location>
</feature>
<name>A0A2T9YZZ8_9FUNG</name>
<keyword evidence="8" id="KW-0677">Repeat</keyword>
<proteinExistence type="inferred from homology"/>
<dbReference type="Pfam" id="PF02815">
    <property type="entry name" value="MIR"/>
    <property type="match status" value="1"/>
</dbReference>
<dbReference type="InterPro" id="IPR003342">
    <property type="entry name" value="ArnT-like_N"/>
</dbReference>
<comment type="subcellular location">
    <subcellularLocation>
        <location evidence="1 14">Endoplasmic reticulum membrane</location>
        <topology evidence="1 14">Multi-pass membrane protein</topology>
    </subcellularLocation>
</comment>
<dbReference type="Proteomes" id="UP000245383">
    <property type="component" value="Unassembled WGS sequence"/>
</dbReference>
<evidence type="ECO:0000256" key="12">
    <source>
        <dbReference type="ARBA" id="ARBA00045085"/>
    </source>
</evidence>
<dbReference type="InterPro" id="IPR036300">
    <property type="entry name" value="MIR_dom_sf"/>
</dbReference>
<sequence length="762" mass="87752">MSLYSEYNGLKKSPTTTSESRPAAPPFYTSLFQFNEYYNKNDSKKDASDSKFPRNISSFISYIENFNFQTFYKENTDLVHLFIITILSLFTRLYKIGAADRVIWDEAHFGKFGAYYINGTFYHDVHPPLAKMLVGLSEYLAGFNGHFRFDSGVAFPSHVNFYFMRVFNALFGAIMAPLSYLTMLNFGSKRSTALLASSFVLFDSATCTISRFILLDAILLGFTSLSLYSLSGMYATRKTPFTTKWWYMLILTGTSLGLVSSSKWVGLFAVALVGLYTIEELYDLLGNKSTSIIQYGYHWAARIGCLIVIPILIYMLTFKIHFALLFKSGSGDSTMPSIFQAGLEGSKLGHQPFEVAYGSLVTLKGSQEYGYLHSHVDTYPQGSQQKQVTTYGHKDTNNDWRIYKQIGDKFNYTSDPLEYIADGSIISLHHVSTKSNLVVTKDFKAPLTAKYYEVCSHNNASSLPDPNSHLWKFEIISDYFSSKSKKVSALSTKFKLKHVQTGCYLRLTGKTLPDWAFGQQEVACGDDVNNFDSEELTFWNIEANSNSRISSKNQMKFKSNFLKDFIHLNKAMFKTNNALVPDHDKIDNLTSTPLDWPIVRLGLRICSYGDYDYKFFLIGNPVIWIASLIFIVLYPFQILYHLIKWKRGLYEPVFMPHVNYIYPATILWAGWFLHYFPFFIMGRVMYLHHYFPAIYFGMLFLAYQLEQCTRLFKNVKYLRNIDMIIGVLAFLNFIYFAPFTFGFDYPAIQLKYRRWLSTWDMY</sequence>
<evidence type="ECO:0000256" key="6">
    <source>
        <dbReference type="ARBA" id="ARBA00022679"/>
    </source>
</evidence>
<dbReference type="Pfam" id="PF02366">
    <property type="entry name" value="PMT"/>
    <property type="match status" value="1"/>
</dbReference>
<feature type="region of interest" description="Disordered" evidence="15">
    <location>
        <begin position="1"/>
        <end position="24"/>
    </location>
</feature>
<keyword evidence="6 14" id="KW-0808">Transferase</keyword>
<dbReference type="InterPro" id="IPR032421">
    <property type="entry name" value="PMT_4TMC"/>
</dbReference>
<evidence type="ECO:0000256" key="7">
    <source>
        <dbReference type="ARBA" id="ARBA00022692"/>
    </source>
</evidence>
<dbReference type="Gene3D" id="2.80.10.50">
    <property type="match status" value="1"/>
</dbReference>